<dbReference type="STRING" id="338963.Pcar_0531"/>
<evidence type="ECO:0000313" key="2">
    <source>
        <dbReference type="Proteomes" id="UP000002534"/>
    </source>
</evidence>
<sequence>MSILAKHYVTTMPNGEKWSVPVNVIAIDRAEYYASQFGGDVDRSLREDTEPLFESDTYEIEDWAKNNMNWSDVEASATLAEKGTCDYQEGWVNGDAEVL</sequence>
<gene>
    <name evidence="1" type="ordered locus">Pcar_0531</name>
</gene>
<accession>Q3A756</accession>
<organism evidence="1 2">
    <name type="scientific">Syntrophotalea carbinolica (strain DSM 2380 / NBRC 103641 / GraBd1)</name>
    <name type="common">Pelobacter carbinolicus</name>
    <dbReference type="NCBI Taxonomy" id="338963"/>
    <lineage>
        <taxon>Bacteria</taxon>
        <taxon>Pseudomonadati</taxon>
        <taxon>Thermodesulfobacteriota</taxon>
        <taxon>Desulfuromonadia</taxon>
        <taxon>Desulfuromonadales</taxon>
        <taxon>Syntrophotaleaceae</taxon>
        <taxon>Syntrophotalea</taxon>
    </lineage>
</organism>
<reference evidence="1 2" key="2">
    <citation type="journal article" date="2012" name="BMC Genomics">
        <title>The genome of Pelobacter carbinolicus reveals surprising metabolic capabilities and physiological features.</title>
        <authorList>
            <person name="Aklujkar M."/>
            <person name="Haveman S.A."/>
            <person name="Didonato R.Jr."/>
            <person name="Chertkov O."/>
            <person name="Han C.S."/>
            <person name="Land M.L."/>
            <person name="Brown P."/>
            <person name="Lovley D.R."/>
        </authorList>
    </citation>
    <scope>NUCLEOTIDE SEQUENCE [LARGE SCALE GENOMIC DNA]</scope>
    <source>
        <strain evidence="2">DSM 2380 / NBRC 103641 / GraBd1</strain>
    </source>
</reference>
<dbReference type="OrthoDB" id="6692015at2"/>
<dbReference type="EMBL" id="CP000142">
    <property type="protein sequence ID" value="ABA87791.1"/>
    <property type="molecule type" value="Genomic_DNA"/>
</dbReference>
<dbReference type="KEGG" id="pca:Pcar_0531"/>
<proteinExistence type="predicted"/>
<dbReference type="HOGENOM" id="CLU_2342178_0_0_7"/>
<protein>
    <submittedName>
        <fullName evidence="1">Uncharacterized protein</fullName>
    </submittedName>
</protein>
<dbReference type="AlphaFoldDB" id="Q3A756"/>
<keyword evidence="2" id="KW-1185">Reference proteome</keyword>
<dbReference type="eggNOG" id="ENOG5033DPT">
    <property type="taxonomic scope" value="Bacteria"/>
</dbReference>
<name>Q3A756_SYNC1</name>
<evidence type="ECO:0000313" key="1">
    <source>
        <dbReference type="EMBL" id="ABA87791.1"/>
    </source>
</evidence>
<dbReference type="RefSeq" id="WP_011340222.1">
    <property type="nucleotide sequence ID" value="NC_007498.2"/>
</dbReference>
<reference evidence="2" key="1">
    <citation type="submission" date="2005-10" db="EMBL/GenBank/DDBJ databases">
        <title>Complete sequence of Pelobacter carbinolicus DSM 2380.</title>
        <authorList>
            <person name="Copeland A."/>
            <person name="Lucas S."/>
            <person name="Lapidus A."/>
            <person name="Barry K."/>
            <person name="Detter J.C."/>
            <person name="Glavina T."/>
            <person name="Hammon N."/>
            <person name="Israni S."/>
            <person name="Pitluck S."/>
            <person name="Chertkov O."/>
            <person name="Schmutz J."/>
            <person name="Larimer F."/>
            <person name="Land M."/>
            <person name="Kyrpides N."/>
            <person name="Ivanova N."/>
            <person name="Richardson P."/>
        </authorList>
    </citation>
    <scope>NUCLEOTIDE SEQUENCE [LARGE SCALE GENOMIC DNA]</scope>
    <source>
        <strain evidence="2">DSM 2380 / NBRC 103641 / GraBd1</strain>
    </source>
</reference>
<dbReference type="Proteomes" id="UP000002534">
    <property type="component" value="Chromosome"/>
</dbReference>